<name>A0A9D3ZJ25_9ROSI</name>
<dbReference type="EMBL" id="JAIQCV010000012">
    <property type="protein sequence ID" value="KAH1040165.1"/>
    <property type="molecule type" value="Genomic_DNA"/>
</dbReference>
<dbReference type="InterPro" id="IPR036397">
    <property type="entry name" value="RNaseH_sf"/>
</dbReference>
<protein>
    <recommendedName>
        <fullName evidence="2">RNase H type-1 domain-containing protein</fullName>
    </recommendedName>
</protein>
<dbReference type="SUPFAM" id="SSF53098">
    <property type="entry name" value="Ribonuclease H-like"/>
    <property type="match status" value="1"/>
</dbReference>
<comment type="caution">
    <text evidence="3">The sequence shown here is derived from an EMBL/GenBank/DDBJ whole genome shotgun (WGS) entry which is preliminary data.</text>
</comment>
<dbReference type="InterPro" id="IPR044730">
    <property type="entry name" value="RNase_H-like_dom_plant"/>
</dbReference>
<dbReference type="OrthoDB" id="597234at2759"/>
<evidence type="ECO:0000256" key="1">
    <source>
        <dbReference type="SAM" id="SignalP"/>
    </source>
</evidence>
<evidence type="ECO:0000313" key="3">
    <source>
        <dbReference type="EMBL" id="KAH1040165.1"/>
    </source>
</evidence>
<evidence type="ECO:0000313" key="4">
    <source>
        <dbReference type="Proteomes" id="UP000828251"/>
    </source>
</evidence>
<dbReference type="GO" id="GO:0003676">
    <property type="term" value="F:nucleic acid binding"/>
    <property type="evidence" value="ECO:0007669"/>
    <property type="project" value="InterPro"/>
</dbReference>
<dbReference type="Gene3D" id="3.30.420.10">
    <property type="entry name" value="Ribonuclease H-like superfamily/Ribonuclease H"/>
    <property type="match status" value="1"/>
</dbReference>
<dbReference type="InterPro" id="IPR012337">
    <property type="entry name" value="RNaseH-like_sf"/>
</dbReference>
<dbReference type="PANTHER" id="PTHR47723:SF19">
    <property type="entry name" value="POLYNUCLEOTIDYL TRANSFERASE, RIBONUCLEASE H-LIKE SUPERFAMILY PROTEIN"/>
    <property type="match status" value="1"/>
</dbReference>
<dbReference type="PANTHER" id="PTHR47723">
    <property type="entry name" value="OS05G0353850 PROTEIN"/>
    <property type="match status" value="1"/>
</dbReference>
<dbReference type="CDD" id="cd06222">
    <property type="entry name" value="RNase_H_like"/>
    <property type="match status" value="1"/>
</dbReference>
<organism evidence="3 4">
    <name type="scientific">Gossypium stocksii</name>
    <dbReference type="NCBI Taxonomy" id="47602"/>
    <lineage>
        <taxon>Eukaryota</taxon>
        <taxon>Viridiplantae</taxon>
        <taxon>Streptophyta</taxon>
        <taxon>Embryophyta</taxon>
        <taxon>Tracheophyta</taxon>
        <taxon>Spermatophyta</taxon>
        <taxon>Magnoliopsida</taxon>
        <taxon>eudicotyledons</taxon>
        <taxon>Gunneridae</taxon>
        <taxon>Pentapetalae</taxon>
        <taxon>rosids</taxon>
        <taxon>malvids</taxon>
        <taxon>Malvales</taxon>
        <taxon>Malvaceae</taxon>
        <taxon>Malvoideae</taxon>
        <taxon>Gossypium</taxon>
    </lineage>
</organism>
<sequence>MRLHGWRLVILTLSFLLSKNKGVEIRGKIKGLGNNCACGFCRHECEDVLHVLRDCFATRSIWDNIISAEQRIRFYSDSLHTWLLINLNNHCSISFDEDYSWSYEEIIKGSYSWAKQYSLALNATLHKTQSHPYLLHTSSNWVSLKSDGSVRPNEGFATVGGFVSDHNDEWIIGYCKYLGNCSVFEAELWGILDGLKIILDRSFKRALIQTDSIEAVNVIQESSIGSSNSALVRRILLILKMFEKYRIQHISREENLVADRSAKSAHSKILGLILIEDPLVKI</sequence>
<proteinExistence type="predicted"/>
<reference evidence="3 4" key="1">
    <citation type="journal article" date="2021" name="Plant Biotechnol. J.">
        <title>Multi-omics assisted identification of the key and species-specific regulatory components of drought-tolerant mechanisms in Gossypium stocksii.</title>
        <authorList>
            <person name="Yu D."/>
            <person name="Ke L."/>
            <person name="Zhang D."/>
            <person name="Wu Y."/>
            <person name="Sun Y."/>
            <person name="Mei J."/>
            <person name="Sun J."/>
            <person name="Sun Y."/>
        </authorList>
    </citation>
    <scope>NUCLEOTIDE SEQUENCE [LARGE SCALE GENOMIC DNA]</scope>
    <source>
        <strain evidence="4">cv. E1</strain>
        <tissue evidence="3">Leaf</tissue>
    </source>
</reference>
<dbReference type="PROSITE" id="PS50879">
    <property type="entry name" value="RNASE_H_1"/>
    <property type="match status" value="1"/>
</dbReference>
<accession>A0A9D3ZJ25</accession>
<feature type="signal peptide" evidence="1">
    <location>
        <begin position="1"/>
        <end position="22"/>
    </location>
</feature>
<gene>
    <name evidence="3" type="ORF">J1N35_041908</name>
</gene>
<feature type="chain" id="PRO_5038627658" description="RNase H type-1 domain-containing protein" evidence="1">
    <location>
        <begin position="23"/>
        <end position="282"/>
    </location>
</feature>
<dbReference type="InterPro" id="IPR002156">
    <property type="entry name" value="RNaseH_domain"/>
</dbReference>
<dbReference type="InterPro" id="IPR053151">
    <property type="entry name" value="RNase_H-like"/>
</dbReference>
<keyword evidence="1" id="KW-0732">Signal</keyword>
<evidence type="ECO:0000259" key="2">
    <source>
        <dbReference type="PROSITE" id="PS50879"/>
    </source>
</evidence>
<dbReference type="Proteomes" id="UP000828251">
    <property type="component" value="Unassembled WGS sequence"/>
</dbReference>
<dbReference type="AlphaFoldDB" id="A0A9D3ZJ25"/>
<keyword evidence="4" id="KW-1185">Reference proteome</keyword>
<dbReference type="GO" id="GO:0004523">
    <property type="term" value="F:RNA-DNA hybrid ribonuclease activity"/>
    <property type="evidence" value="ECO:0007669"/>
    <property type="project" value="InterPro"/>
</dbReference>
<dbReference type="Pfam" id="PF13456">
    <property type="entry name" value="RVT_3"/>
    <property type="match status" value="1"/>
</dbReference>
<feature type="domain" description="RNase H type-1" evidence="2">
    <location>
        <begin position="138"/>
        <end position="267"/>
    </location>
</feature>